<evidence type="ECO:0000313" key="9">
    <source>
        <dbReference type="Proteomes" id="UP001457282"/>
    </source>
</evidence>
<dbReference type="PANTHER" id="PTHR31920">
    <property type="entry name" value="B3 DOMAIN-CONTAINING"/>
    <property type="match status" value="1"/>
</dbReference>
<dbReference type="GO" id="GO:0003677">
    <property type="term" value="F:DNA binding"/>
    <property type="evidence" value="ECO:0007669"/>
    <property type="project" value="UniProtKB-KW"/>
</dbReference>
<keyword evidence="9" id="KW-1185">Reference proteome</keyword>
<organism evidence="8 9">
    <name type="scientific">Rubus argutus</name>
    <name type="common">Southern blackberry</name>
    <dbReference type="NCBI Taxonomy" id="59490"/>
    <lineage>
        <taxon>Eukaryota</taxon>
        <taxon>Viridiplantae</taxon>
        <taxon>Streptophyta</taxon>
        <taxon>Embryophyta</taxon>
        <taxon>Tracheophyta</taxon>
        <taxon>Spermatophyta</taxon>
        <taxon>Magnoliopsida</taxon>
        <taxon>eudicotyledons</taxon>
        <taxon>Gunneridae</taxon>
        <taxon>Pentapetalae</taxon>
        <taxon>rosids</taxon>
        <taxon>fabids</taxon>
        <taxon>Rosales</taxon>
        <taxon>Rosaceae</taxon>
        <taxon>Rosoideae</taxon>
        <taxon>Rosoideae incertae sedis</taxon>
        <taxon>Rubus</taxon>
    </lineage>
</organism>
<evidence type="ECO:0000256" key="4">
    <source>
        <dbReference type="ARBA" id="ARBA00023163"/>
    </source>
</evidence>
<feature type="domain" description="TF-B3" evidence="7">
    <location>
        <begin position="1"/>
        <end position="84"/>
    </location>
</feature>
<dbReference type="EMBL" id="JBEDUW010000003">
    <property type="protein sequence ID" value="KAK9938904.1"/>
    <property type="molecule type" value="Genomic_DNA"/>
</dbReference>
<dbReference type="PROSITE" id="PS50863">
    <property type="entry name" value="B3"/>
    <property type="match status" value="1"/>
</dbReference>
<dbReference type="GO" id="GO:0005634">
    <property type="term" value="C:nucleus"/>
    <property type="evidence" value="ECO:0007669"/>
    <property type="project" value="UniProtKB-SubCell"/>
</dbReference>
<dbReference type="InterPro" id="IPR050655">
    <property type="entry name" value="Plant_B3_domain"/>
</dbReference>
<evidence type="ECO:0000256" key="2">
    <source>
        <dbReference type="ARBA" id="ARBA00023015"/>
    </source>
</evidence>
<dbReference type="Proteomes" id="UP001457282">
    <property type="component" value="Unassembled WGS sequence"/>
</dbReference>
<keyword evidence="4" id="KW-0804">Transcription</keyword>
<protein>
    <recommendedName>
        <fullName evidence="7">TF-B3 domain-containing protein</fullName>
    </recommendedName>
</protein>
<proteinExistence type="predicted"/>
<evidence type="ECO:0000313" key="8">
    <source>
        <dbReference type="EMBL" id="KAK9938904.1"/>
    </source>
</evidence>
<comment type="caution">
    <text evidence="8">The sequence shown here is derived from an EMBL/GenBank/DDBJ whole genome shotgun (WGS) entry which is preliminary data.</text>
</comment>
<accession>A0AAW1XQR7</accession>
<evidence type="ECO:0000256" key="1">
    <source>
        <dbReference type="ARBA" id="ARBA00004123"/>
    </source>
</evidence>
<comment type="subcellular location">
    <subcellularLocation>
        <location evidence="1">Nucleus</location>
    </subcellularLocation>
</comment>
<dbReference type="PANTHER" id="PTHR31920:SF132">
    <property type="entry name" value="TF-B3 DOMAIN-CONTAINING PROTEIN"/>
    <property type="match status" value="1"/>
</dbReference>
<reference evidence="8 9" key="1">
    <citation type="journal article" date="2023" name="G3 (Bethesda)">
        <title>A chromosome-length genome assembly and annotation of blackberry (Rubus argutus, cv. 'Hillquist').</title>
        <authorList>
            <person name="Bruna T."/>
            <person name="Aryal R."/>
            <person name="Dudchenko O."/>
            <person name="Sargent D.J."/>
            <person name="Mead D."/>
            <person name="Buti M."/>
            <person name="Cavallini A."/>
            <person name="Hytonen T."/>
            <person name="Andres J."/>
            <person name="Pham M."/>
            <person name="Weisz D."/>
            <person name="Mascagni F."/>
            <person name="Usai G."/>
            <person name="Natali L."/>
            <person name="Bassil N."/>
            <person name="Fernandez G.E."/>
            <person name="Lomsadze A."/>
            <person name="Armour M."/>
            <person name="Olukolu B."/>
            <person name="Poorten T."/>
            <person name="Britton C."/>
            <person name="Davik J."/>
            <person name="Ashrafi H."/>
            <person name="Aiden E.L."/>
            <person name="Borodovsky M."/>
            <person name="Worthington M."/>
        </authorList>
    </citation>
    <scope>NUCLEOTIDE SEQUENCE [LARGE SCALE GENOMIC DNA]</scope>
    <source>
        <strain evidence="8">PI 553951</strain>
    </source>
</reference>
<feature type="region of interest" description="Disordered" evidence="6">
    <location>
        <begin position="100"/>
        <end position="121"/>
    </location>
</feature>
<sequence>MQRVPDGAAAYFRSHGGRYVHLEVDHKPRVSWAVRLRMSQSGNYWLTRGWDRFVEDNELSDDGKICLFHCAGGPTLRVSLFDIYDGTVFRGEYLDVDSPYSESDGDDQIVDGEGSEHDNQIVGTDEGEHVDVATWDDPRHPNCICKIQTYSAQLETSFVRDNLDCNMRRCMNVINPQGEGLQVNVVPSNDTLKLCKGFADFRKLNGLRERSWCKFVLLGPCTLVVSPVPTPRRRRRGRQ</sequence>
<evidence type="ECO:0000256" key="6">
    <source>
        <dbReference type="SAM" id="MobiDB-lite"/>
    </source>
</evidence>
<dbReference type="SUPFAM" id="SSF101936">
    <property type="entry name" value="DNA-binding pseudobarrel domain"/>
    <property type="match status" value="2"/>
</dbReference>
<dbReference type="CDD" id="cd10017">
    <property type="entry name" value="B3_DNA"/>
    <property type="match status" value="1"/>
</dbReference>
<dbReference type="InterPro" id="IPR015300">
    <property type="entry name" value="DNA-bd_pseudobarrel_sf"/>
</dbReference>
<dbReference type="AlphaFoldDB" id="A0AAW1XQR7"/>
<name>A0AAW1XQR7_RUBAR</name>
<evidence type="ECO:0000259" key="7">
    <source>
        <dbReference type="PROSITE" id="PS50863"/>
    </source>
</evidence>
<dbReference type="Pfam" id="PF02362">
    <property type="entry name" value="B3"/>
    <property type="match status" value="1"/>
</dbReference>
<keyword evidence="5" id="KW-0539">Nucleus</keyword>
<keyword evidence="3" id="KW-0238">DNA-binding</keyword>
<keyword evidence="2" id="KW-0805">Transcription regulation</keyword>
<dbReference type="Gene3D" id="2.40.330.10">
    <property type="entry name" value="DNA-binding pseudobarrel domain"/>
    <property type="match status" value="2"/>
</dbReference>
<dbReference type="InterPro" id="IPR003340">
    <property type="entry name" value="B3_DNA-bd"/>
</dbReference>
<gene>
    <name evidence="8" type="ORF">M0R45_015616</name>
</gene>
<evidence type="ECO:0000256" key="3">
    <source>
        <dbReference type="ARBA" id="ARBA00023125"/>
    </source>
</evidence>
<evidence type="ECO:0000256" key="5">
    <source>
        <dbReference type="ARBA" id="ARBA00023242"/>
    </source>
</evidence>